<evidence type="ECO:0000313" key="2">
    <source>
        <dbReference type="EMBL" id="MBB6626070.1"/>
    </source>
</evidence>
<sequence>MWTALTTGGGAWITIKGSGHVLRAIDCSRFSEQRNTSACQSRGDTTVGIFVVAAVVLLVIGYAAWRWWMRKVERAGRDRKDPET</sequence>
<keyword evidence="1" id="KW-0812">Transmembrane</keyword>
<feature type="transmembrane region" description="Helical" evidence="1">
    <location>
        <begin position="47"/>
        <end position="69"/>
    </location>
</feature>
<organism evidence="2 3">
    <name type="scientific">Nocardioides luti</name>
    <dbReference type="NCBI Taxonomy" id="2761101"/>
    <lineage>
        <taxon>Bacteria</taxon>
        <taxon>Bacillati</taxon>
        <taxon>Actinomycetota</taxon>
        <taxon>Actinomycetes</taxon>
        <taxon>Propionibacteriales</taxon>
        <taxon>Nocardioidaceae</taxon>
        <taxon>Nocardioides</taxon>
    </lineage>
</organism>
<accession>A0A7X0V9A9</accession>
<dbReference type="AlphaFoldDB" id="A0A7X0V9A9"/>
<dbReference type="RefSeq" id="WP_185251381.1">
    <property type="nucleotide sequence ID" value="NZ_JACKXE010000001.1"/>
</dbReference>
<protein>
    <submittedName>
        <fullName evidence="2">Uncharacterized protein</fullName>
    </submittedName>
</protein>
<keyword evidence="3" id="KW-1185">Reference proteome</keyword>
<gene>
    <name evidence="2" type="ORF">H5V45_01935</name>
</gene>
<dbReference type="Proteomes" id="UP000523955">
    <property type="component" value="Unassembled WGS sequence"/>
</dbReference>
<keyword evidence="1" id="KW-1133">Transmembrane helix</keyword>
<evidence type="ECO:0000313" key="3">
    <source>
        <dbReference type="Proteomes" id="UP000523955"/>
    </source>
</evidence>
<keyword evidence="1" id="KW-0472">Membrane</keyword>
<proteinExistence type="predicted"/>
<name>A0A7X0V9A9_9ACTN</name>
<reference evidence="2 3" key="1">
    <citation type="submission" date="2020-08" db="EMBL/GenBank/DDBJ databases">
        <authorList>
            <person name="Seo M.-J."/>
        </authorList>
    </citation>
    <scope>NUCLEOTIDE SEQUENCE [LARGE SCALE GENOMIC DNA]</scope>
    <source>
        <strain evidence="2 3">KIGAM211</strain>
    </source>
</reference>
<comment type="caution">
    <text evidence="2">The sequence shown here is derived from an EMBL/GenBank/DDBJ whole genome shotgun (WGS) entry which is preliminary data.</text>
</comment>
<evidence type="ECO:0000256" key="1">
    <source>
        <dbReference type="SAM" id="Phobius"/>
    </source>
</evidence>
<dbReference type="EMBL" id="JACKXE010000001">
    <property type="protein sequence ID" value="MBB6626070.1"/>
    <property type="molecule type" value="Genomic_DNA"/>
</dbReference>